<evidence type="ECO:0000313" key="2">
    <source>
        <dbReference type="EMBL" id="WAI00120.1"/>
    </source>
</evidence>
<protein>
    <submittedName>
        <fullName evidence="2">DUF5683 domain-containing protein</fullName>
    </submittedName>
</protein>
<feature type="transmembrane region" description="Helical" evidence="1">
    <location>
        <begin position="76"/>
        <end position="102"/>
    </location>
</feature>
<evidence type="ECO:0000313" key="3">
    <source>
        <dbReference type="Proteomes" id="UP001163096"/>
    </source>
</evidence>
<evidence type="ECO:0000256" key="1">
    <source>
        <dbReference type="SAM" id="Phobius"/>
    </source>
</evidence>
<dbReference type="GeneID" id="76834769"/>
<accession>A0A9X9S244</accession>
<dbReference type="KEGG" id="mou:OU421_06665"/>
<sequence length="150" mass="16306">MGVSDGGERTMSEKGPICPECGNPLPEGMTGLCPACSTWKESALPPPQKNVHAAVVLSFFFPGFGQVYNGQYKKGILVLVATIFGLYFFLVPGIVILVAGVYDAYRTAQRQNAGILPYCDMHVYHVVLYAALFIIVWFAAMSVSSVFMMP</sequence>
<name>A0A9X9S244_METOG</name>
<dbReference type="Proteomes" id="UP001163096">
    <property type="component" value="Chromosome"/>
</dbReference>
<keyword evidence="1" id="KW-0472">Membrane</keyword>
<gene>
    <name evidence="2" type="ORF">OU421_06665</name>
</gene>
<keyword evidence="1" id="KW-0812">Transmembrane</keyword>
<reference evidence="2" key="1">
    <citation type="submission" date="2022-11" db="EMBL/GenBank/DDBJ databases">
        <title>Complete genome sequence of Methanogenium organophilum DSM 3596.</title>
        <authorList>
            <person name="Chen S.-C."/>
            <person name="Lai S.-J."/>
            <person name="You Y.-T."/>
        </authorList>
    </citation>
    <scope>NUCLEOTIDE SEQUENCE</scope>
    <source>
        <strain evidence="2">DSM 3596</strain>
    </source>
</reference>
<keyword evidence="1" id="KW-1133">Transmembrane helix</keyword>
<feature type="transmembrane region" description="Helical" evidence="1">
    <location>
        <begin position="122"/>
        <end position="147"/>
    </location>
</feature>
<proteinExistence type="predicted"/>
<organism evidence="2 3">
    <name type="scientific">Methanogenium organophilum</name>
    <dbReference type="NCBI Taxonomy" id="2199"/>
    <lineage>
        <taxon>Archaea</taxon>
        <taxon>Methanobacteriati</taxon>
        <taxon>Methanobacteriota</taxon>
        <taxon>Stenosarchaea group</taxon>
        <taxon>Methanomicrobia</taxon>
        <taxon>Methanomicrobiales</taxon>
        <taxon>Methanomicrobiaceae</taxon>
        <taxon>Methanogenium</taxon>
    </lineage>
</organism>
<dbReference type="EMBL" id="CP113361">
    <property type="protein sequence ID" value="WAI00120.1"/>
    <property type="molecule type" value="Genomic_DNA"/>
</dbReference>
<dbReference type="RefSeq" id="WP_268185293.1">
    <property type="nucleotide sequence ID" value="NZ_CP113361.1"/>
</dbReference>
<keyword evidence="3" id="KW-1185">Reference proteome</keyword>
<dbReference type="AlphaFoldDB" id="A0A9X9S244"/>